<dbReference type="EMBL" id="KZ663231">
    <property type="protein sequence ID" value="PPS14707.1"/>
    <property type="molecule type" value="Genomic_DNA"/>
</dbReference>
<feature type="transmembrane region" description="Helical" evidence="5">
    <location>
        <begin position="40"/>
        <end position="57"/>
    </location>
</feature>
<feature type="transmembrane region" description="Helical" evidence="5">
    <location>
        <begin position="278"/>
        <end position="301"/>
    </location>
</feature>
<evidence type="ECO:0000259" key="6">
    <source>
        <dbReference type="SMART" id="SM00724"/>
    </source>
</evidence>
<organism evidence="7 8">
    <name type="scientific">Gossypium barbadense</name>
    <name type="common">Sea Island cotton</name>
    <name type="synonym">Hibiscus barbadensis</name>
    <dbReference type="NCBI Taxonomy" id="3634"/>
    <lineage>
        <taxon>Eukaryota</taxon>
        <taxon>Viridiplantae</taxon>
        <taxon>Streptophyta</taxon>
        <taxon>Embryophyta</taxon>
        <taxon>Tracheophyta</taxon>
        <taxon>Spermatophyta</taxon>
        <taxon>Magnoliopsida</taxon>
        <taxon>eudicotyledons</taxon>
        <taxon>Gunneridae</taxon>
        <taxon>Pentapetalae</taxon>
        <taxon>rosids</taxon>
        <taxon>malvids</taxon>
        <taxon>Malvales</taxon>
        <taxon>Malvaceae</taxon>
        <taxon>Malvoideae</taxon>
        <taxon>Gossypium</taxon>
    </lineage>
</organism>
<protein>
    <recommendedName>
        <fullName evidence="6">TLC domain-containing protein</fullName>
    </recommendedName>
</protein>
<dbReference type="PANTHER" id="PTHR13439:SF4">
    <property type="entry name" value="TLC DOMAIN-CONTAINING PROTEIN"/>
    <property type="match status" value="1"/>
</dbReference>
<dbReference type="GO" id="GO:0007009">
    <property type="term" value="P:plasma membrane organization"/>
    <property type="evidence" value="ECO:0007669"/>
    <property type="project" value="TreeGrafter"/>
</dbReference>
<evidence type="ECO:0000256" key="4">
    <source>
        <dbReference type="ARBA" id="ARBA00023136"/>
    </source>
</evidence>
<dbReference type="SMART" id="SM00724">
    <property type="entry name" value="TLC"/>
    <property type="match status" value="1"/>
</dbReference>
<keyword evidence="2 5" id="KW-0812">Transmembrane</keyword>
<evidence type="ECO:0000313" key="8">
    <source>
        <dbReference type="Proteomes" id="UP000239757"/>
    </source>
</evidence>
<evidence type="ECO:0000256" key="3">
    <source>
        <dbReference type="ARBA" id="ARBA00022989"/>
    </source>
</evidence>
<evidence type="ECO:0000256" key="1">
    <source>
        <dbReference type="ARBA" id="ARBA00004141"/>
    </source>
</evidence>
<feature type="transmembrane region" description="Helical" evidence="5">
    <location>
        <begin position="139"/>
        <end position="159"/>
    </location>
</feature>
<feature type="transmembrane region" description="Helical" evidence="5">
    <location>
        <begin position="66"/>
        <end position="89"/>
    </location>
</feature>
<name>A0A2P5YGH8_GOSBA</name>
<dbReference type="OrthoDB" id="10266980at2759"/>
<accession>A0A2P5YGH8</accession>
<keyword evidence="3 5" id="KW-1133">Transmembrane helix</keyword>
<comment type="subcellular location">
    <subcellularLocation>
        <location evidence="1">Membrane</location>
        <topology evidence="1">Multi-pass membrane protein</topology>
    </subcellularLocation>
</comment>
<proteinExistence type="predicted"/>
<dbReference type="InterPro" id="IPR006634">
    <property type="entry name" value="TLC-dom"/>
</dbReference>
<dbReference type="GO" id="GO:0097035">
    <property type="term" value="P:regulation of membrane lipid distribution"/>
    <property type="evidence" value="ECO:0007669"/>
    <property type="project" value="TreeGrafter"/>
</dbReference>
<reference evidence="7 8" key="1">
    <citation type="submission" date="2015-01" db="EMBL/GenBank/DDBJ databases">
        <title>Genome of allotetraploid Gossypium barbadense reveals genomic plasticity and fiber elongation in cotton evolution.</title>
        <authorList>
            <person name="Chen X."/>
            <person name="Liu X."/>
            <person name="Zhao B."/>
            <person name="Zheng H."/>
            <person name="Hu Y."/>
            <person name="Lu G."/>
            <person name="Yang C."/>
            <person name="Chen J."/>
            <person name="Shan C."/>
            <person name="Zhang L."/>
            <person name="Zhou Y."/>
            <person name="Wang L."/>
            <person name="Guo W."/>
            <person name="Bai Y."/>
            <person name="Ruan J."/>
            <person name="Shangguan X."/>
            <person name="Mao Y."/>
            <person name="Jiang J."/>
            <person name="Zhu Y."/>
            <person name="Lei J."/>
            <person name="Kang H."/>
            <person name="Chen S."/>
            <person name="He X."/>
            <person name="Wang R."/>
            <person name="Wang Y."/>
            <person name="Chen J."/>
            <person name="Wang L."/>
            <person name="Yu S."/>
            <person name="Wang B."/>
            <person name="Wei J."/>
            <person name="Song S."/>
            <person name="Lu X."/>
            <person name="Gao Z."/>
            <person name="Gu W."/>
            <person name="Deng X."/>
            <person name="Ma D."/>
            <person name="Wang S."/>
            <person name="Liang W."/>
            <person name="Fang L."/>
            <person name="Cai C."/>
            <person name="Zhu X."/>
            <person name="Zhou B."/>
            <person name="Zhang Y."/>
            <person name="Chen Z."/>
            <person name="Xu S."/>
            <person name="Zhu R."/>
            <person name="Wang S."/>
            <person name="Zhang T."/>
            <person name="Zhao G."/>
        </authorList>
    </citation>
    <scope>NUCLEOTIDE SEQUENCE [LARGE SCALE GENOMIC DNA]</scope>
    <source>
        <strain evidence="8">cv. Xinhai21</strain>
        <tissue evidence="7">Leaf</tissue>
    </source>
</reference>
<evidence type="ECO:0000256" key="5">
    <source>
        <dbReference type="SAM" id="Phobius"/>
    </source>
</evidence>
<dbReference type="GO" id="GO:0005886">
    <property type="term" value="C:plasma membrane"/>
    <property type="evidence" value="ECO:0007669"/>
    <property type="project" value="TreeGrafter"/>
</dbReference>
<evidence type="ECO:0000313" key="7">
    <source>
        <dbReference type="EMBL" id="PPS14707.1"/>
    </source>
</evidence>
<sequence length="353" mass="41113">MPPTHQSSSATKVSTFFSATLLLWVISVFFQILFNKRRDLLYIFAGGCFYQFANWVIRFSVSRDPLFVNTSVSLLHSAVTSVSVVFILLNQWSLTSFKSMFEHKELVEGTWPWAYQALCFSCGYFAYDQQDMLQYRLYSGFIPSILIHHLVLLICFTLALYRHITINYLILTLICEACYSMKRGAASRRRVKSILTSLMCCMVVTKMGVWDMSQGALNYQIWRMDLMKHNFLKFKALSYTHLSNWIRETLHSVFLHVRKLRRMAGVRDAESRVVKVEWILNWIMFVFTRLVSHILITGKLIKDASKFEKGIEWPLAMLGMAGMNLLNAFLGIDLFNAFKKEKKPQQNNPKRHE</sequence>
<feature type="transmembrane region" description="Helical" evidence="5">
    <location>
        <begin position="313"/>
        <end position="335"/>
    </location>
</feature>
<feature type="transmembrane region" description="Helical" evidence="5">
    <location>
        <begin position="165"/>
        <end position="181"/>
    </location>
</feature>
<dbReference type="PANTHER" id="PTHR13439">
    <property type="entry name" value="CT120 PROTEIN"/>
    <property type="match status" value="1"/>
</dbReference>
<feature type="domain" description="TLC" evidence="6">
    <location>
        <begin position="62"/>
        <end position="342"/>
    </location>
</feature>
<dbReference type="GO" id="GO:0071709">
    <property type="term" value="P:membrane assembly"/>
    <property type="evidence" value="ECO:0007669"/>
    <property type="project" value="TreeGrafter"/>
</dbReference>
<dbReference type="Pfam" id="PF03798">
    <property type="entry name" value="TRAM_LAG1_CLN8"/>
    <property type="match status" value="1"/>
</dbReference>
<feature type="transmembrane region" description="Helical" evidence="5">
    <location>
        <begin position="12"/>
        <end position="34"/>
    </location>
</feature>
<dbReference type="InterPro" id="IPR050846">
    <property type="entry name" value="TLCD"/>
</dbReference>
<dbReference type="GO" id="GO:0055091">
    <property type="term" value="P:phospholipid homeostasis"/>
    <property type="evidence" value="ECO:0007669"/>
    <property type="project" value="TreeGrafter"/>
</dbReference>
<dbReference type="AlphaFoldDB" id="A0A2P5YGH8"/>
<gene>
    <name evidence="7" type="ORF">GOBAR_AA05876</name>
</gene>
<evidence type="ECO:0000256" key="2">
    <source>
        <dbReference type="ARBA" id="ARBA00022692"/>
    </source>
</evidence>
<keyword evidence="4 5" id="KW-0472">Membrane</keyword>
<dbReference type="Proteomes" id="UP000239757">
    <property type="component" value="Unassembled WGS sequence"/>
</dbReference>